<evidence type="ECO:0000313" key="3">
    <source>
        <dbReference type="EMBL" id="MBC8529839.1"/>
    </source>
</evidence>
<comment type="caution">
    <text evidence="3">The sequence shown here is derived from an EMBL/GenBank/DDBJ whole genome shotgun (WGS) entry which is preliminary data.</text>
</comment>
<dbReference type="InterPro" id="IPR036188">
    <property type="entry name" value="FAD/NAD-bd_sf"/>
</dbReference>
<dbReference type="RefSeq" id="WP_283244215.1">
    <property type="nucleotide sequence ID" value="NZ_JACRSO010000004.1"/>
</dbReference>
<dbReference type="Gene3D" id="3.50.50.60">
    <property type="entry name" value="FAD/NAD(P)-binding domain"/>
    <property type="match status" value="2"/>
</dbReference>
<accession>A0A926D1L4</accession>
<dbReference type="InterPro" id="IPR028348">
    <property type="entry name" value="FAD-binding_protein"/>
</dbReference>
<gene>
    <name evidence="3" type="ORF">H8699_10410</name>
</gene>
<dbReference type="AlphaFoldDB" id="A0A926D1L4"/>
<reference evidence="3" key="1">
    <citation type="submission" date="2020-08" db="EMBL/GenBank/DDBJ databases">
        <title>Genome public.</title>
        <authorList>
            <person name="Liu C."/>
            <person name="Sun Q."/>
        </authorList>
    </citation>
    <scope>NUCLEOTIDE SEQUENCE</scope>
    <source>
        <strain evidence="3">NSJ-44</strain>
    </source>
</reference>
<protein>
    <submittedName>
        <fullName evidence="3">NAD(P)/FAD-dependent oxidoreductase</fullName>
    </submittedName>
</protein>
<proteinExistence type="predicted"/>
<evidence type="ECO:0000313" key="4">
    <source>
        <dbReference type="Proteomes" id="UP000654279"/>
    </source>
</evidence>
<keyword evidence="4" id="KW-1185">Reference proteome</keyword>
<feature type="domain" description="FAD dependent oxidoreductase" evidence="1">
    <location>
        <begin position="204"/>
        <end position="269"/>
    </location>
</feature>
<evidence type="ECO:0000259" key="2">
    <source>
        <dbReference type="Pfam" id="PF21688"/>
    </source>
</evidence>
<dbReference type="PIRSF" id="PIRSF038984">
    <property type="entry name" value="FAD_binding_protein"/>
    <property type="match status" value="1"/>
</dbReference>
<dbReference type="InterPro" id="IPR049516">
    <property type="entry name" value="FAD-depend_C"/>
</dbReference>
<dbReference type="Pfam" id="PF21688">
    <property type="entry name" value="FAD-depend_C"/>
    <property type="match status" value="1"/>
</dbReference>
<sequence>MIELHELRLGLEEENGALYDRAAQRLKLARREIEEVQILRRSVDARDKKDVHFKVSVQVRLAGPEGRVRLRGSDRIAPEKEALSIPQAAFTLRPVVVGAGPAGLFCALTLARAGARPLVLERGQKVAQRAKDVQRLMGQGVLDEESNLLFGEGGAGTFSDGKLTWRGKQHTLGRYVLEALAAAGAGEEAVYDVRAHVGTDRLRETVTQLRRQIEALGGEFRFGAKVADLEVRDGRVRGVVMQDGTRIPCGAVALCTGHSARDTYAMLRSRGAALEPKPFALGVRIEHPQEMIDRAQYGPFAGRPALGAASYALTAKAPDGRGVYTFCMCPGGEVVLSASEQGALAVNGMSYHARDGRNANSAILTQVWPEDFMQAGDPLSGLAYQRHFEQLAFAAGGGGFIAPAQRAADFTAGCRTVRFGAVAPSFQPGVRGADLRECLPGYAAQGIAAGLAAFDRRLRGFALPDAVMTGVETRSSSPVRVRRGEDGCALGLSGLYPAGEGAGYAGGIVSSAVDGAAAALKMLAAQEM</sequence>
<dbReference type="InterPro" id="IPR006076">
    <property type="entry name" value="FAD-dep_OxRdtase"/>
</dbReference>
<dbReference type="Proteomes" id="UP000654279">
    <property type="component" value="Unassembled WGS sequence"/>
</dbReference>
<dbReference type="Pfam" id="PF01266">
    <property type="entry name" value="DAO"/>
    <property type="match status" value="1"/>
</dbReference>
<feature type="domain" description="FAD-dependent protein C-terminal" evidence="2">
    <location>
        <begin position="278"/>
        <end position="475"/>
    </location>
</feature>
<dbReference type="PANTHER" id="PTHR42842">
    <property type="entry name" value="FAD/NAD(P)-BINDING OXIDOREDUCTASE"/>
    <property type="match status" value="1"/>
</dbReference>
<dbReference type="SUPFAM" id="SSF51905">
    <property type="entry name" value="FAD/NAD(P)-binding domain"/>
    <property type="match status" value="1"/>
</dbReference>
<dbReference type="Gene3D" id="3.30.70.2700">
    <property type="match status" value="1"/>
</dbReference>
<organism evidence="3 4">
    <name type="scientific">Luoshenia tenuis</name>
    <dbReference type="NCBI Taxonomy" id="2763654"/>
    <lineage>
        <taxon>Bacteria</taxon>
        <taxon>Bacillati</taxon>
        <taxon>Bacillota</taxon>
        <taxon>Clostridia</taxon>
        <taxon>Christensenellales</taxon>
        <taxon>Christensenellaceae</taxon>
        <taxon>Luoshenia</taxon>
    </lineage>
</organism>
<evidence type="ECO:0000259" key="1">
    <source>
        <dbReference type="Pfam" id="PF01266"/>
    </source>
</evidence>
<name>A0A926D1L4_9FIRM</name>
<dbReference type="EMBL" id="JACRSO010000004">
    <property type="protein sequence ID" value="MBC8529839.1"/>
    <property type="molecule type" value="Genomic_DNA"/>
</dbReference>
<dbReference type="PANTHER" id="PTHR42842:SF3">
    <property type="entry name" value="FAD_NAD(P)-BINDING OXIDOREDUCTASE FAMILY PROTEIN"/>
    <property type="match status" value="1"/>
</dbReference>
<dbReference type="Pfam" id="PF13450">
    <property type="entry name" value="NAD_binding_8"/>
    <property type="match status" value="1"/>
</dbReference>